<proteinExistence type="predicted"/>
<dbReference type="GO" id="GO:0016787">
    <property type="term" value="F:hydrolase activity"/>
    <property type="evidence" value="ECO:0007669"/>
    <property type="project" value="UniProtKB-KW"/>
</dbReference>
<dbReference type="InterPro" id="IPR036412">
    <property type="entry name" value="HAD-like_sf"/>
</dbReference>
<dbReference type="NCBIfam" id="TIGR01509">
    <property type="entry name" value="HAD-SF-IA-v3"/>
    <property type="match status" value="1"/>
</dbReference>
<sequence length="230" mass="25798">MGRDETAAVNRLLIFDFDGVIADTEAAVLQSWQELYREFGQELETRWWVDNVLGKPAGTIDVLAELEHRLAAPLDRPELARRRQERETCLVDRVAPRPGLRELLRQAREQHCRTAVASNSTRAWVLPHLRRMELVDCWDGIRCRDDVDRPKPDPQIYLRLVELLGTSAKNSIAFEDSPLGVTASANAGLVSVANPTSLTRDSSFPEARLRLDSLEGIGPAALHELLGEPF</sequence>
<name>A0A852Z136_9ACTN</name>
<gene>
    <name evidence="1" type="ORF">FHR84_000680</name>
</gene>
<dbReference type="InterPro" id="IPR023214">
    <property type="entry name" value="HAD_sf"/>
</dbReference>
<dbReference type="EMBL" id="JACBYW010000001">
    <property type="protein sequence ID" value="NYH77366.1"/>
    <property type="molecule type" value="Genomic_DNA"/>
</dbReference>
<reference evidence="1 2" key="1">
    <citation type="submission" date="2020-07" db="EMBL/GenBank/DDBJ databases">
        <title>Genomic Encyclopedia of Type Strains, Phase III (KMG-III): the genomes of soil and plant-associated and newly described type strains.</title>
        <authorList>
            <person name="Whitman W."/>
        </authorList>
    </citation>
    <scope>NUCLEOTIDE SEQUENCE [LARGE SCALE GENOMIC DNA]</scope>
    <source>
        <strain evidence="1 2">CECT 8576</strain>
    </source>
</reference>
<evidence type="ECO:0000313" key="1">
    <source>
        <dbReference type="EMBL" id="NYH77366.1"/>
    </source>
</evidence>
<dbReference type="SFLD" id="SFLDS00003">
    <property type="entry name" value="Haloacid_Dehalogenase"/>
    <property type="match status" value="1"/>
</dbReference>
<dbReference type="SUPFAM" id="SSF56784">
    <property type="entry name" value="HAD-like"/>
    <property type="match status" value="1"/>
</dbReference>
<dbReference type="Gene3D" id="1.10.150.240">
    <property type="entry name" value="Putative phosphatase, domain 2"/>
    <property type="match status" value="1"/>
</dbReference>
<keyword evidence="1" id="KW-0378">Hydrolase</keyword>
<dbReference type="SFLD" id="SFLDG01129">
    <property type="entry name" value="C1.5:_HAD__Beta-PGM__Phosphata"/>
    <property type="match status" value="1"/>
</dbReference>
<dbReference type="RefSeq" id="WP_179533912.1">
    <property type="nucleotide sequence ID" value="NZ_JACBYW010000001.1"/>
</dbReference>
<comment type="caution">
    <text evidence="1">The sequence shown here is derived from an EMBL/GenBank/DDBJ whole genome shotgun (WGS) entry which is preliminary data.</text>
</comment>
<dbReference type="AlphaFoldDB" id="A0A852Z136"/>
<dbReference type="Proteomes" id="UP000548304">
    <property type="component" value="Unassembled WGS sequence"/>
</dbReference>
<dbReference type="InterPro" id="IPR006439">
    <property type="entry name" value="HAD-SF_hydro_IA"/>
</dbReference>
<dbReference type="PANTHER" id="PTHR18901:SF38">
    <property type="entry name" value="PSEUDOURIDINE-5'-PHOSPHATASE"/>
    <property type="match status" value="1"/>
</dbReference>
<dbReference type="Pfam" id="PF13419">
    <property type="entry name" value="HAD_2"/>
    <property type="match status" value="1"/>
</dbReference>
<organism evidence="1 2">
    <name type="scientific">Actinopolyspora biskrensis</name>
    <dbReference type="NCBI Taxonomy" id="1470178"/>
    <lineage>
        <taxon>Bacteria</taxon>
        <taxon>Bacillati</taxon>
        <taxon>Actinomycetota</taxon>
        <taxon>Actinomycetes</taxon>
        <taxon>Actinopolysporales</taxon>
        <taxon>Actinopolysporaceae</taxon>
        <taxon>Actinopolyspora</taxon>
    </lineage>
</organism>
<dbReference type="PANTHER" id="PTHR18901">
    <property type="entry name" value="2-DEOXYGLUCOSE-6-PHOSPHATE PHOSPHATASE 2"/>
    <property type="match status" value="1"/>
</dbReference>
<keyword evidence="2" id="KW-1185">Reference proteome</keyword>
<dbReference type="InterPro" id="IPR023198">
    <property type="entry name" value="PGP-like_dom2"/>
</dbReference>
<accession>A0A852Z136</accession>
<dbReference type="InterPro" id="IPR041492">
    <property type="entry name" value="HAD_2"/>
</dbReference>
<evidence type="ECO:0000313" key="2">
    <source>
        <dbReference type="Proteomes" id="UP000548304"/>
    </source>
</evidence>
<dbReference type="Gene3D" id="3.40.50.1000">
    <property type="entry name" value="HAD superfamily/HAD-like"/>
    <property type="match status" value="1"/>
</dbReference>
<protein>
    <submittedName>
        <fullName evidence="1">HAD superfamily hydrolase (TIGR01509 family)</fullName>
    </submittedName>
</protein>